<protein>
    <submittedName>
        <fullName evidence="1">Uncharacterized protein</fullName>
    </submittedName>
</protein>
<dbReference type="AlphaFoldDB" id="A0A1B8ZQ98"/>
<evidence type="ECO:0000313" key="1">
    <source>
        <dbReference type="EMBL" id="OCA73760.1"/>
    </source>
</evidence>
<proteinExistence type="predicted"/>
<reference evidence="2" key="1">
    <citation type="submission" date="2016-07" db="EMBL/GenBank/DDBJ databases">
        <authorList>
            <person name="Florea S."/>
            <person name="Webb J.S."/>
            <person name="Jaromczyk J."/>
            <person name="Schardl C.L."/>
        </authorList>
    </citation>
    <scope>NUCLEOTIDE SEQUENCE [LARGE SCALE GENOMIC DNA]</scope>
    <source>
        <strain evidence="2">CC-VM-7</strain>
    </source>
</reference>
<gene>
    <name evidence="1" type="ORF">BBI00_05115</name>
</gene>
<name>A0A1B8ZQ98_9FLAO</name>
<organism evidence="1 2">
    <name type="scientific">Chryseobacterium arthrosphaerae</name>
    <dbReference type="NCBI Taxonomy" id="651561"/>
    <lineage>
        <taxon>Bacteria</taxon>
        <taxon>Pseudomonadati</taxon>
        <taxon>Bacteroidota</taxon>
        <taxon>Flavobacteriia</taxon>
        <taxon>Flavobacteriales</taxon>
        <taxon>Weeksellaceae</taxon>
        <taxon>Chryseobacterium group</taxon>
        <taxon>Chryseobacterium</taxon>
    </lineage>
</organism>
<dbReference type="EMBL" id="MAYG01000001">
    <property type="protein sequence ID" value="OCA73760.1"/>
    <property type="molecule type" value="Genomic_DNA"/>
</dbReference>
<dbReference type="RefSeq" id="WP_065397759.1">
    <property type="nucleotide sequence ID" value="NZ_JBCNJS010000002.1"/>
</dbReference>
<dbReference type="STRING" id="651561.BBI00_05115"/>
<evidence type="ECO:0000313" key="2">
    <source>
        <dbReference type="Proteomes" id="UP000093432"/>
    </source>
</evidence>
<dbReference type="Proteomes" id="UP000093432">
    <property type="component" value="Unassembled WGS sequence"/>
</dbReference>
<accession>A0A1B8ZQ98</accession>
<sequence length="122" mass="13766">MALLNYNCNGKELEETGICFKKVQVQWRGTPEDRDIDYGARIYNAAEVESNISTILNIDEIREDFAIFSFEGNGEAPDMTIYTNLEPQGTHINAKVDIIPTKVLSGEITLEEAYSRYAGKRL</sequence>
<comment type="caution">
    <text evidence="1">The sequence shown here is derived from an EMBL/GenBank/DDBJ whole genome shotgun (WGS) entry which is preliminary data.</text>
</comment>